<evidence type="ECO:0000256" key="3">
    <source>
        <dbReference type="ARBA" id="ARBA00060902"/>
    </source>
</evidence>
<dbReference type="InterPro" id="IPR010562">
    <property type="entry name" value="Haemolymph_juvenile_hormone-bd"/>
</dbReference>
<organism evidence="5 6">
    <name type="scientific">Frankliniella fusca</name>
    <dbReference type="NCBI Taxonomy" id="407009"/>
    <lineage>
        <taxon>Eukaryota</taxon>
        <taxon>Metazoa</taxon>
        <taxon>Ecdysozoa</taxon>
        <taxon>Arthropoda</taxon>
        <taxon>Hexapoda</taxon>
        <taxon>Insecta</taxon>
        <taxon>Pterygota</taxon>
        <taxon>Neoptera</taxon>
        <taxon>Paraneoptera</taxon>
        <taxon>Thysanoptera</taxon>
        <taxon>Terebrantia</taxon>
        <taxon>Thripoidea</taxon>
        <taxon>Thripidae</taxon>
        <taxon>Frankliniella</taxon>
    </lineage>
</organism>
<sequence>MSSRSRCTAPGAALLELAVVAVLIAVCAAPSEASSKLPSNFKRCRADDPKLNECLRVAVEDAFHKMKDGISSLGVLPVDPLKVDRIKINQGQGSVSLNMDLSNIIISGLAHTSMTNYSADLPNGILRTETFTKTLRMDFNHVVGGRILLLPIRGAGPGTITLSDLTVHHYLKSVPKTKKDGKTYWNLQEYKVKFIPKHISMDFKGLFGGDGRLGDQLNTFLNQNALIIYEEIGGAFEDAFSAVFKEVTTRVFSKVPYNDIFIK</sequence>
<evidence type="ECO:0000256" key="1">
    <source>
        <dbReference type="ARBA" id="ARBA00022729"/>
    </source>
</evidence>
<evidence type="ECO:0000313" key="6">
    <source>
        <dbReference type="Proteomes" id="UP001219518"/>
    </source>
</evidence>
<keyword evidence="2" id="KW-0090">Biological rhythms</keyword>
<evidence type="ECO:0000256" key="4">
    <source>
        <dbReference type="SAM" id="SignalP"/>
    </source>
</evidence>
<keyword evidence="6" id="KW-1185">Reference proteome</keyword>
<dbReference type="PANTHER" id="PTHR11008:SF18">
    <property type="entry name" value="BCDNA.GH05536-RELATED"/>
    <property type="match status" value="1"/>
</dbReference>
<proteinExistence type="inferred from homology"/>
<dbReference type="FunFam" id="3.15.10.30:FF:000001">
    <property type="entry name" value="Takeout-like protein 1"/>
    <property type="match status" value="1"/>
</dbReference>
<evidence type="ECO:0000256" key="2">
    <source>
        <dbReference type="ARBA" id="ARBA00023108"/>
    </source>
</evidence>
<name>A0AAE1HTW3_9NEOP</name>
<dbReference type="PANTHER" id="PTHR11008">
    <property type="entry name" value="PROTEIN TAKEOUT-LIKE PROTEIN"/>
    <property type="match status" value="1"/>
</dbReference>
<dbReference type="AlphaFoldDB" id="A0AAE1HTW3"/>
<dbReference type="SMART" id="SM00700">
    <property type="entry name" value="JHBP"/>
    <property type="match status" value="1"/>
</dbReference>
<keyword evidence="1 4" id="KW-0732">Signal</keyword>
<dbReference type="Pfam" id="PF06585">
    <property type="entry name" value="JHBP"/>
    <property type="match status" value="1"/>
</dbReference>
<reference evidence="5" key="1">
    <citation type="submission" date="2021-07" db="EMBL/GenBank/DDBJ databases">
        <authorList>
            <person name="Catto M.A."/>
            <person name="Jacobson A."/>
            <person name="Kennedy G."/>
            <person name="Labadie P."/>
            <person name="Hunt B.G."/>
            <person name="Srinivasan R."/>
        </authorList>
    </citation>
    <scope>NUCLEOTIDE SEQUENCE</scope>
    <source>
        <strain evidence="5">PL_HMW_Pooled</strain>
        <tissue evidence="5">Head</tissue>
    </source>
</reference>
<evidence type="ECO:0000313" key="5">
    <source>
        <dbReference type="EMBL" id="KAK3927384.1"/>
    </source>
</evidence>
<gene>
    <name evidence="5" type="ORF">KUF71_015668</name>
</gene>
<feature type="signal peptide" evidence="4">
    <location>
        <begin position="1"/>
        <end position="33"/>
    </location>
</feature>
<reference evidence="5" key="2">
    <citation type="journal article" date="2023" name="BMC Genomics">
        <title>Pest status, molecular evolution, and epigenetic factors derived from the genome assembly of Frankliniella fusca, a thysanopteran phytovirus vector.</title>
        <authorList>
            <person name="Catto M.A."/>
            <person name="Labadie P.E."/>
            <person name="Jacobson A.L."/>
            <person name="Kennedy G.G."/>
            <person name="Srinivasan R."/>
            <person name="Hunt B.G."/>
        </authorList>
    </citation>
    <scope>NUCLEOTIDE SEQUENCE</scope>
    <source>
        <strain evidence="5">PL_HMW_Pooled</strain>
    </source>
</reference>
<feature type="chain" id="PRO_5042282917" evidence="4">
    <location>
        <begin position="34"/>
        <end position="263"/>
    </location>
</feature>
<comment type="caution">
    <text evidence="5">The sequence shown here is derived from an EMBL/GenBank/DDBJ whole genome shotgun (WGS) entry which is preliminary data.</text>
</comment>
<comment type="similarity">
    <text evidence="3">Belongs to the TO family.</text>
</comment>
<dbReference type="InterPro" id="IPR038606">
    <property type="entry name" value="To_sf"/>
</dbReference>
<dbReference type="Gene3D" id="3.15.10.30">
    <property type="entry name" value="Haemolymph juvenile hormone binding protein"/>
    <property type="match status" value="1"/>
</dbReference>
<dbReference type="Proteomes" id="UP001219518">
    <property type="component" value="Unassembled WGS sequence"/>
</dbReference>
<accession>A0AAE1HTW3</accession>
<protein>
    <submittedName>
        <fullName evidence="5">Protein takeout</fullName>
    </submittedName>
</protein>
<dbReference type="GO" id="GO:0005615">
    <property type="term" value="C:extracellular space"/>
    <property type="evidence" value="ECO:0007669"/>
    <property type="project" value="TreeGrafter"/>
</dbReference>
<dbReference type="EMBL" id="JAHWGI010001285">
    <property type="protein sequence ID" value="KAK3927384.1"/>
    <property type="molecule type" value="Genomic_DNA"/>
</dbReference>
<dbReference type="GO" id="GO:0007623">
    <property type="term" value="P:circadian rhythm"/>
    <property type="evidence" value="ECO:0007669"/>
    <property type="project" value="UniProtKB-ARBA"/>
</dbReference>